<evidence type="ECO:0000256" key="5">
    <source>
        <dbReference type="ARBA" id="ARBA00022840"/>
    </source>
</evidence>
<dbReference type="SUPFAM" id="SSF52540">
    <property type="entry name" value="P-loop containing nucleoside triphosphate hydrolases"/>
    <property type="match status" value="1"/>
</dbReference>
<dbReference type="InterPro" id="IPR027417">
    <property type="entry name" value="P-loop_NTPase"/>
</dbReference>
<dbReference type="NCBIfam" id="TIGR03491">
    <property type="entry name" value="TM0106 family RecB-like putative nuclease"/>
    <property type="match status" value="1"/>
</dbReference>
<proteinExistence type="inferred from homology"/>
<comment type="caution">
    <text evidence="8">The sequence shown here is derived from an EMBL/GenBank/DDBJ whole genome shotgun (WGS) entry which is preliminary data.</text>
</comment>
<keyword evidence="3" id="KW-0378">Hydrolase</keyword>
<dbReference type="InterPro" id="IPR012337">
    <property type="entry name" value="RNaseH-like_sf"/>
</dbReference>
<dbReference type="Gene3D" id="3.30.420.10">
    <property type="entry name" value="Ribonuclease H-like superfamily/Ribonuclease H"/>
    <property type="match status" value="1"/>
</dbReference>
<feature type="region of interest" description="Disordered" evidence="6">
    <location>
        <begin position="198"/>
        <end position="217"/>
    </location>
</feature>
<evidence type="ECO:0000256" key="4">
    <source>
        <dbReference type="ARBA" id="ARBA00022806"/>
    </source>
</evidence>
<dbReference type="InterPro" id="IPR036397">
    <property type="entry name" value="RNaseH_sf"/>
</dbReference>
<dbReference type="Gene3D" id="3.40.50.300">
    <property type="entry name" value="P-loop containing nucleotide triphosphate hydrolases"/>
    <property type="match status" value="2"/>
</dbReference>
<dbReference type="InterPro" id="IPR047187">
    <property type="entry name" value="SF1_C_Upf1"/>
</dbReference>
<dbReference type="SUPFAM" id="SSF53098">
    <property type="entry name" value="Ribonuclease H-like"/>
    <property type="match status" value="1"/>
</dbReference>
<reference evidence="8" key="1">
    <citation type="submission" date="2021-05" db="EMBL/GenBank/DDBJ databases">
        <title>Energy efficiency and biological interactions define the core microbiome of deep oligotrophic groundwater.</title>
        <authorList>
            <person name="Mehrshad M."/>
            <person name="Lopez-Fernandez M."/>
            <person name="Bell E."/>
            <person name="Bernier-Latmani R."/>
            <person name="Bertilsson S."/>
            <person name="Dopson M."/>
        </authorList>
    </citation>
    <scope>NUCLEOTIDE SEQUENCE</scope>
    <source>
        <strain evidence="8">Modern_marine.mb.64</strain>
    </source>
</reference>
<dbReference type="InterPro" id="IPR050534">
    <property type="entry name" value="Coronavir_polyprotein_1ab"/>
</dbReference>
<dbReference type="PANTHER" id="PTHR43788">
    <property type="entry name" value="DNA2/NAM7 HELICASE FAMILY MEMBER"/>
    <property type="match status" value="1"/>
</dbReference>
<evidence type="ECO:0000256" key="2">
    <source>
        <dbReference type="ARBA" id="ARBA00022741"/>
    </source>
</evidence>
<dbReference type="SMART" id="SM00382">
    <property type="entry name" value="AAA"/>
    <property type="match status" value="1"/>
</dbReference>
<dbReference type="InterPro" id="IPR038720">
    <property type="entry name" value="YprB_RNase_H-like_dom"/>
</dbReference>
<dbReference type="InterPro" id="IPR019993">
    <property type="entry name" value="RecB_nuclease_TM0106_put"/>
</dbReference>
<dbReference type="GO" id="GO:0005524">
    <property type="term" value="F:ATP binding"/>
    <property type="evidence" value="ECO:0007669"/>
    <property type="project" value="UniProtKB-KW"/>
</dbReference>
<sequence>MKNHGTSIQFSPTDLTNYLQNPYITWMDRLYLEHPDKATPDEQTGDQELIQKKGIEHEHDFLDQLKAKHKNQLTEIPATNDRFKLTSEAMQKGSKAIYQAALTHKNFTGYADFLIKTDKPSKLGNYSYEIWDTKLSLQTKPYFLVQLCCLAEMLEAVQGARPNDIRIVLGDGTQRSFRTDDFFYYYLFLKRGFMEQQDNFNPHDPQNPPEPLGEGKNGRWESTAVEWLLKNDHLSLVAGITTLQIERLKNAKITTVAQLAKAHKKKIPKMRAETQEKLCEQARLQTLSKTKGQPQYEVIPPDPENPARGLAGLPPASKNDVTFDIEGYPLAQFQGQAQGQAQNGLEYLLGAVTLKNTPKTSKLEYHDWWAHDARHEKKSFEAFIDWVYARWNKDPAMHIYHYANYEVNAMKRLMTKYATREDEVDTLLRADVFVDLYKIVQQGVRMGLPSYSLKKVEQFYLDGREAEVATAGDSILFYEQWLEAQDGPTWETSKILNEIRNYNKEDCESTHKLTEWLRGLQKKGRIGYIPDAGAAAPTDAMREPTEREILSQELLDSIPEGASTEASSGASTTSASKTDDQWRIRELLAWLVTFHRREQKPMWWEYYNRHQMTDEELWDDLGCLAGLRRTRIAAVAVKRSTGFEYRFDPDQDTKITVGTFCTIAGHRGWKVRIGQLDMDSGRVLLIAGPKALKEFEEIGGLPPAQLSLVPDDQVGTESIESSIERVVREYLESGTLPSALDDFLHRRRPRIRKRLRGPIIRKGEDILAGTLDAALNMQSTTLCIQGPPGSGKTHTAAHVILGLLQAGKRVGISANSHKSICNLMEKVAKFARDEGFGLSAAKVGGDPDDPLYEKTGIQFAGSAKDAIGRFDLIGGTAWAFVIPEAVDKFDYLFIDEAGQVCIANLAGMIPSTRNVVLLGDQMQLGQPTRGAHPGESGLSTLEYLLQDHATIPDDLGIFLGTTWRLHPALCVFISEAVYEGRLQPEKHTAARRILIGGSKRSSPITRDAGLLFIPIEHAGNVQGSDEEVEAIGQLVNDLLKLEHTDKKGKNAGRLTLEHILIVAPYNMQIRKLKQALRPGARIGTIDKFQGQEAPVVIVSMCASAGDTSPRGIDFLFNKNRLNVAISRAKSLAIIVGHPRLTETLCGSIREMELVNLYCRVVEEGVFRR</sequence>
<organism evidence="8 9">
    <name type="scientific">Eiseniibacteriota bacterium</name>
    <dbReference type="NCBI Taxonomy" id="2212470"/>
    <lineage>
        <taxon>Bacteria</taxon>
        <taxon>Candidatus Eiseniibacteriota</taxon>
    </lineage>
</organism>
<dbReference type="Proteomes" id="UP000777784">
    <property type="component" value="Unassembled WGS sequence"/>
</dbReference>
<dbReference type="CDD" id="cd17934">
    <property type="entry name" value="DEXXQc_Upf1-like"/>
    <property type="match status" value="1"/>
</dbReference>
<dbReference type="InterPro" id="IPR041679">
    <property type="entry name" value="DNA2/NAM7-like_C"/>
</dbReference>
<dbReference type="InterPro" id="IPR041677">
    <property type="entry name" value="DNA2/NAM7_AAA_11"/>
</dbReference>
<keyword evidence="5" id="KW-0067">ATP-binding</keyword>
<gene>
    <name evidence="8" type="ORF">KJ970_19295</name>
</gene>
<dbReference type="GO" id="GO:0016787">
    <property type="term" value="F:hydrolase activity"/>
    <property type="evidence" value="ECO:0007669"/>
    <property type="project" value="UniProtKB-KW"/>
</dbReference>
<feature type="domain" description="AAA+ ATPase" evidence="7">
    <location>
        <begin position="778"/>
        <end position="1000"/>
    </location>
</feature>
<keyword evidence="4" id="KW-0347">Helicase</keyword>
<dbReference type="PANTHER" id="PTHR43788:SF8">
    <property type="entry name" value="DNA-BINDING PROTEIN SMUBP-2"/>
    <property type="match status" value="1"/>
</dbReference>
<dbReference type="CDD" id="cd18808">
    <property type="entry name" value="SF1_C_Upf1"/>
    <property type="match status" value="1"/>
</dbReference>
<evidence type="ECO:0000256" key="1">
    <source>
        <dbReference type="ARBA" id="ARBA00007913"/>
    </source>
</evidence>
<keyword evidence="2" id="KW-0547">Nucleotide-binding</keyword>
<evidence type="ECO:0000313" key="8">
    <source>
        <dbReference type="EMBL" id="MBU2693067.1"/>
    </source>
</evidence>
<evidence type="ECO:0000313" key="9">
    <source>
        <dbReference type="Proteomes" id="UP000777784"/>
    </source>
</evidence>
<comment type="similarity">
    <text evidence="1">Belongs to the DNA2/NAM7 helicase family.</text>
</comment>
<dbReference type="GO" id="GO:0003676">
    <property type="term" value="F:nucleic acid binding"/>
    <property type="evidence" value="ECO:0007669"/>
    <property type="project" value="InterPro"/>
</dbReference>
<dbReference type="EMBL" id="JAHJDP010000109">
    <property type="protein sequence ID" value="MBU2693067.1"/>
    <property type="molecule type" value="Genomic_DNA"/>
</dbReference>
<name>A0A948W596_UNCEI</name>
<evidence type="ECO:0000256" key="6">
    <source>
        <dbReference type="SAM" id="MobiDB-lite"/>
    </source>
</evidence>
<evidence type="ECO:0000256" key="3">
    <source>
        <dbReference type="ARBA" id="ARBA00022801"/>
    </source>
</evidence>
<dbReference type="AlphaFoldDB" id="A0A948W596"/>
<dbReference type="InterPro" id="IPR003593">
    <property type="entry name" value="AAA+_ATPase"/>
</dbReference>
<dbReference type="GO" id="GO:0043139">
    <property type="term" value="F:5'-3' DNA helicase activity"/>
    <property type="evidence" value="ECO:0007669"/>
    <property type="project" value="TreeGrafter"/>
</dbReference>
<dbReference type="Pfam" id="PF13086">
    <property type="entry name" value="AAA_11"/>
    <property type="match status" value="1"/>
</dbReference>
<protein>
    <submittedName>
        <fullName evidence="8">TM0106 family RecB-like putative nuclease</fullName>
    </submittedName>
</protein>
<dbReference type="Pfam" id="PF13087">
    <property type="entry name" value="AAA_12"/>
    <property type="match status" value="1"/>
</dbReference>
<dbReference type="Pfam" id="PF13482">
    <property type="entry name" value="RNase_H_2"/>
    <property type="match status" value="1"/>
</dbReference>
<evidence type="ECO:0000259" key="7">
    <source>
        <dbReference type="SMART" id="SM00382"/>
    </source>
</evidence>
<accession>A0A948W596</accession>